<dbReference type="AlphaFoldDB" id="A0A1M6R9B9"/>
<dbReference type="InterPro" id="IPR028098">
    <property type="entry name" value="Glyco_trans_4-like_N"/>
</dbReference>
<evidence type="ECO:0000313" key="3">
    <source>
        <dbReference type="EMBL" id="SHK29051.1"/>
    </source>
</evidence>
<proteinExistence type="predicted"/>
<gene>
    <name evidence="3" type="ORF">SAMN05216463_101150</name>
</gene>
<dbReference type="Pfam" id="PF13439">
    <property type="entry name" value="Glyco_transf_4"/>
    <property type="match status" value="1"/>
</dbReference>
<evidence type="ECO:0000259" key="2">
    <source>
        <dbReference type="Pfam" id="PF13439"/>
    </source>
</evidence>
<dbReference type="EMBL" id="FRBD01000001">
    <property type="protein sequence ID" value="SHK29051.1"/>
    <property type="molecule type" value="Genomic_DNA"/>
</dbReference>
<dbReference type="Gene3D" id="3.40.50.2000">
    <property type="entry name" value="Glycogen Phosphorylase B"/>
    <property type="match status" value="2"/>
</dbReference>
<dbReference type="OrthoDB" id="9811239at2"/>
<protein>
    <submittedName>
        <fullName evidence="3">Glycosyltransferase involved in cell wall bisynthesis</fullName>
    </submittedName>
</protein>
<reference evidence="3 4" key="1">
    <citation type="submission" date="2016-11" db="EMBL/GenBank/DDBJ databases">
        <authorList>
            <person name="Jaros S."/>
            <person name="Januszkiewicz K."/>
            <person name="Wedrychowicz H."/>
        </authorList>
    </citation>
    <scope>NUCLEOTIDE SEQUENCE [LARGE SCALE GENOMIC DNA]</scope>
    <source>
        <strain evidence="3 4">KHT3</strain>
    </source>
</reference>
<keyword evidence="3" id="KW-0808">Transferase</keyword>
<dbReference type="PANTHER" id="PTHR12526:SF630">
    <property type="entry name" value="GLYCOSYLTRANSFERASE"/>
    <property type="match status" value="1"/>
</dbReference>
<feature type="domain" description="Glycosyltransferase subfamily 4-like N-terminal" evidence="2">
    <location>
        <begin position="25"/>
        <end position="179"/>
    </location>
</feature>
<sequence>MHILIISHGYPTVKDPQWGCFEKDQAEALVSMGHRVTVAVVDMRFRPFNQVFGISHVNDGAISAYTYFLLSGKLMPGRMRQLMPERMMLRLCRKIFCAEGFPDVIYAHYMSWIAMLRQVKQKYAIPIVGIEHWSKLNESTLSPRIMRSGRTAYALTDRLLAVSPSLKAQMERHFGVEAEVVCDMVSDAFLQPAIPRKTTKPFVWLAVGSLIQRKGYDVLLEAFAQLGGAEQLIIVGSGSENGHLRTQAERLGIADRVRFTGMLDKQAIISLMNESNAFVLPSRGETFGVAYIEAMAMGLPVIATRCGGPEHFVKPDNGLLVDIDNVEQLTKAMRQIETTIDKYQPEAIRAYVKKRFSAKAIAGQLVELFEKVIKQHK</sequence>
<evidence type="ECO:0000259" key="1">
    <source>
        <dbReference type="Pfam" id="PF00534"/>
    </source>
</evidence>
<evidence type="ECO:0000313" key="4">
    <source>
        <dbReference type="Proteomes" id="UP000184130"/>
    </source>
</evidence>
<accession>A0A1M6R9B9</accession>
<name>A0A1M6R9B9_XYLRU</name>
<organism evidence="3 4">
    <name type="scientific">Xylanibacter ruminicola</name>
    <name type="common">Prevotella ruminicola</name>
    <dbReference type="NCBI Taxonomy" id="839"/>
    <lineage>
        <taxon>Bacteria</taxon>
        <taxon>Pseudomonadati</taxon>
        <taxon>Bacteroidota</taxon>
        <taxon>Bacteroidia</taxon>
        <taxon>Bacteroidales</taxon>
        <taxon>Prevotellaceae</taxon>
        <taxon>Xylanibacter</taxon>
    </lineage>
</organism>
<dbReference type="SUPFAM" id="SSF53756">
    <property type="entry name" value="UDP-Glycosyltransferase/glycogen phosphorylase"/>
    <property type="match status" value="1"/>
</dbReference>
<dbReference type="PANTHER" id="PTHR12526">
    <property type="entry name" value="GLYCOSYLTRANSFERASE"/>
    <property type="match status" value="1"/>
</dbReference>
<dbReference type="RefSeq" id="WP_073203788.1">
    <property type="nucleotide sequence ID" value="NZ_FRBD01000001.1"/>
</dbReference>
<feature type="domain" description="Glycosyl transferase family 1" evidence="1">
    <location>
        <begin position="194"/>
        <end position="339"/>
    </location>
</feature>
<dbReference type="GO" id="GO:0016757">
    <property type="term" value="F:glycosyltransferase activity"/>
    <property type="evidence" value="ECO:0007669"/>
    <property type="project" value="InterPro"/>
</dbReference>
<dbReference type="InterPro" id="IPR001296">
    <property type="entry name" value="Glyco_trans_1"/>
</dbReference>
<dbReference type="Proteomes" id="UP000184130">
    <property type="component" value="Unassembled WGS sequence"/>
</dbReference>
<dbReference type="Pfam" id="PF00534">
    <property type="entry name" value="Glycos_transf_1"/>
    <property type="match status" value="1"/>
</dbReference>